<dbReference type="InterPro" id="IPR027482">
    <property type="entry name" value="Sec1-like_dom2"/>
</dbReference>
<dbReference type="AlphaFoldDB" id="A0A0D8YEQ7"/>
<gene>
    <name evidence="2" type="ORF">DICVIV_00634</name>
</gene>
<keyword evidence="3" id="KW-1185">Reference proteome</keyword>
<dbReference type="PIRSF" id="PIRSF005715">
    <property type="entry name" value="VPS45_Sec1"/>
    <property type="match status" value="1"/>
</dbReference>
<dbReference type="STRING" id="29172.A0A0D8YEQ7"/>
<evidence type="ECO:0000313" key="2">
    <source>
        <dbReference type="EMBL" id="KJH53136.1"/>
    </source>
</evidence>
<dbReference type="Gene3D" id="3.90.830.10">
    <property type="entry name" value="Syntaxin Binding Protein 1, Chain A, domain 2"/>
    <property type="match status" value="1"/>
</dbReference>
<dbReference type="PANTHER" id="PTHR11679">
    <property type="entry name" value="VESICLE PROTEIN SORTING-ASSOCIATED"/>
    <property type="match status" value="1"/>
</dbReference>
<dbReference type="EMBL" id="KN716155">
    <property type="protein sequence ID" value="KJH53136.1"/>
    <property type="molecule type" value="Genomic_DNA"/>
</dbReference>
<reference evidence="3" key="2">
    <citation type="journal article" date="2016" name="Sci. Rep.">
        <title>Dictyocaulus viviparus genome, variome and transcriptome elucidate lungworm biology and support future intervention.</title>
        <authorList>
            <person name="McNulty S.N."/>
            <person name="Strube C."/>
            <person name="Rosa B.A."/>
            <person name="Martin J.C."/>
            <person name="Tyagi R."/>
            <person name="Choi Y.J."/>
            <person name="Wang Q."/>
            <person name="Hallsworth Pepin K."/>
            <person name="Zhang X."/>
            <person name="Ozersky P."/>
            <person name="Wilson R.K."/>
            <person name="Sternberg P.W."/>
            <person name="Gasser R.B."/>
            <person name="Mitreva M."/>
        </authorList>
    </citation>
    <scope>NUCLEOTIDE SEQUENCE [LARGE SCALE GENOMIC DNA]</scope>
    <source>
        <strain evidence="3">HannoverDv2000</strain>
    </source>
</reference>
<dbReference type="SUPFAM" id="SSF56815">
    <property type="entry name" value="Sec1/munc18-like (SM) proteins"/>
    <property type="match status" value="1"/>
</dbReference>
<dbReference type="Proteomes" id="UP000053766">
    <property type="component" value="Unassembled WGS sequence"/>
</dbReference>
<dbReference type="Gene3D" id="3.40.50.2060">
    <property type="match status" value="1"/>
</dbReference>
<sequence length="678" mass="76554">MRAFLRNMSYQPDIPQLETIRTKQIAALRNIMNLNQPITNTMMMEPVWKILIIDKLGQDIISPLLSIKVLRDLGVTLHLLIGSKREPLTDVPVVYFISPSEENIDLLCDDLKNAMYSSFYINLISPLPRARLENLASAAVQGGTDGQVQKVVDQYLNFISLEDDLFVLRRYNEYSPMSYFAINDPSISDNQMSAFIDSVADGLFAVCATMGIVPIIRCPKDNAAELVAKRLDQKLRDNLRDARNNLFTVESVRAGQLNATRPLLLIADRSIDLATMLHHTWTYQALIHDILELDQNRVVITEKNGKKKEYDLSSGGTDKLWTKHKGSAFPLVAEAIQEDLEIYRSSEDEIKRLKHAMGMEGNDADEAMTSILSNTTAKLGSTVTSLSQLLEAKRLIDLHTNVATTLLDYIKLRKLDVLFELEQKVLQRSALEMPLLQFLSDISNPEDVLRVILINYLCQENMSKPELEEQLVFLRERAIDESAVRFVQKMRSVSQLGKTAPEEHQGAGTKTINMFNKLLSHSSRFVMEGVKNLVPKKHNLPLTRLLDTLVTPPSSSTVGINQMMGASQSNEGIELCYLDPKVMHAMSRDTSNAIRTRQTPPQDVILFVIGGGNYVEYQNLVDYGRSKGLQRVTYGCTELVNPRQFTDQYIFCYDIMLVDSTDLLDYTLLTYITTAAHY</sequence>
<dbReference type="Pfam" id="PF00995">
    <property type="entry name" value="Sec1"/>
    <property type="match status" value="1"/>
</dbReference>
<name>A0A0D8YEQ7_DICVI</name>
<reference evidence="2 3" key="1">
    <citation type="submission" date="2013-11" db="EMBL/GenBank/DDBJ databases">
        <title>Draft genome of the bovine lungworm Dictyocaulus viviparus.</title>
        <authorList>
            <person name="Mitreva M."/>
        </authorList>
    </citation>
    <scope>NUCLEOTIDE SEQUENCE [LARGE SCALE GENOMIC DNA]</scope>
    <source>
        <strain evidence="2 3">HannoverDv2000</strain>
    </source>
</reference>
<dbReference type="InterPro" id="IPR001619">
    <property type="entry name" value="Sec1-like"/>
</dbReference>
<accession>A0A0D8YEQ7</accession>
<protein>
    <submittedName>
        <fullName evidence="2">Sec1 family protein</fullName>
    </submittedName>
</protein>
<comment type="similarity">
    <text evidence="1">Belongs to the STXBP/unc-18/SEC1 family.</text>
</comment>
<evidence type="ECO:0000256" key="1">
    <source>
        <dbReference type="ARBA" id="ARBA00009884"/>
    </source>
</evidence>
<dbReference type="Gene3D" id="3.40.50.1910">
    <property type="match status" value="1"/>
</dbReference>
<dbReference type="OrthoDB" id="10251230at2759"/>
<dbReference type="InterPro" id="IPR036045">
    <property type="entry name" value="Sec1-like_sf"/>
</dbReference>
<organism evidence="2 3">
    <name type="scientific">Dictyocaulus viviparus</name>
    <name type="common">Bovine lungworm</name>
    <dbReference type="NCBI Taxonomy" id="29172"/>
    <lineage>
        <taxon>Eukaryota</taxon>
        <taxon>Metazoa</taxon>
        <taxon>Ecdysozoa</taxon>
        <taxon>Nematoda</taxon>
        <taxon>Chromadorea</taxon>
        <taxon>Rhabditida</taxon>
        <taxon>Rhabditina</taxon>
        <taxon>Rhabditomorpha</taxon>
        <taxon>Strongyloidea</taxon>
        <taxon>Metastrongylidae</taxon>
        <taxon>Dictyocaulus</taxon>
    </lineage>
</organism>
<dbReference type="Gene3D" id="1.25.40.60">
    <property type="match status" value="1"/>
</dbReference>
<proteinExistence type="inferred from homology"/>
<dbReference type="InterPro" id="IPR043127">
    <property type="entry name" value="Sec-1-like_dom3a"/>
</dbReference>
<evidence type="ECO:0000313" key="3">
    <source>
        <dbReference type="Proteomes" id="UP000053766"/>
    </source>
</evidence>
<dbReference type="InterPro" id="IPR043154">
    <property type="entry name" value="Sec-1-like_dom1"/>
</dbReference>
<dbReference type="GO" id="GO:0016192">
    <property type="term" value="P:vesicle-mediated transport"/>
    <property type="evidence" value="ECO:0007669"/>
    <property type="project" value="InterPro"/>
</dbReference>